<organism>
    <name type="scientific">Branchiostoma floridae</name>
    <name type="common">Florida lancelet</name>
    <name type="synonym">Amphioxus</name>
    <dbReference type="NCBI Taxonomy" id="7739"/>
    <lineage>
        <taxon>Eukaryota</taxon>
        <taxon>Metazoa</taxon>
        <taxon>Chordata</taxon>
        <taxon>Cephalochordata</taxon>
        <taxon>Leptocardii</taxon>
        <taxon>Amphioxiformes</taxon>
        <taxon>Branchiostomatidae</taxon>
        <taxon>Branchiostoma</taxon>
    </lineage>
</organism>
<protein>
    <submittedName>
        <fullName evidence="2">Uncharacterized protein</fullName>
    </submittedName>
</protein>
<sequence length="194" mass="21592">MKATVWLVVVLFACVWNESSAWLWSSSAFGNDAPSRPGWPSFSELERNYPSYPLIFGFGGLSWDELVDKEGLDAWLKGVTDKNTCTMRVSRALTHAGKEIVPGSCNWSGVRDSKNRPYIIRVATMRCYLENQYGQADVTGTSESAYRGHQGIIVFQDCGFATATGHVDLWDGSGCVGRCPGYFSRCTDIRLFEF</sequence>
<dbReference type="AlphaFoldDB" id="C3YM14"/>
<dbReference type="EMBL" id="GG666529">
    <property type="protein sequence ID" value="EEN58608.1"/>
    <property type="molecule type" value="Genomic_DNA"/>
</dbReference>
<dbReference type="Gene3D" id="3.90.1720.70">
    <property type="match status" value="1"/>
</dbReference>
<gene>
    <name evidence="2" type="ORF">BRAFLDRAFT_81870</name>
</gene>
<dbReference type="Pfam" id="PF14113">
    <property type="entry name" value="Tae4"/>
    <property type="match status" value="1"/>
</dbReference>
<dbReference type="InterPro" id="IPR025562">
    <property type="entry name" value="Tae4"/>
</dbReference>
<accession>C3YM14</accession>
<keyword evidence="1" id="KW-0732">Signal</keyword>
<dbReference type="eggNOG" id="ENOG502S5BA">
    <property type="taxonomic scope" value="Eukaryota"/>
</dbReference>
<name>C3YM14_BRAFL</name>
<evidence type="ECO:0000313" key="2">
    <source>
        <dbReference type="EMBL" id="EEN58608.1"/>
    </source>
</evidence>
<feature type="chain" id="PRO_5002935773" evidence="1">
    <location>
        <begin position="22"/>
        <end position="194"/>
    </location>
</feature>
<dbReference type="InParanoid" id="C3YM14"/>
<evidence type="ECO:0000256" key="1">
    <source>
        <dbReference type="SAM" id="SignalP"/>
    </source>
</evidence>
<feature type="signal peptide" evidence="1">
    <location>
        <begin position="1"/>
        <end position="21"/>
    </location>
</feature>
<proteinExistence type="predicted"/>
<reference evidence="2" key="1">
    <citation type="journal article" date="2008" name="Nature">
        <title>The amphioxus genome and the evolution of the chordate karyotype.</title>
        <authorList>
            <consortium name="US DOE Joint Genome Institute (JGI-PGF)"/>
            <person name="Putnam N.H."/>
            <person name="Butts T."/>
            <person name="Ferrier D.E.K."/>
            <person name="Furlong R.F."/>
            <person name="Hellsten U."/>
            <person name="Kawashima T."/>
            <person name="Robinson-Rechavi M."/>
            <person name="Shoguchi E."/>
            <person name="Terry A."/>
            <person name="Yu J.-K."/>
            <person name="Benito-Gutierrez E.L."/>
            <person name="Dubchak I."/>
            <person name="Garcia-Fernandez J."/>
            <person name="Gibson-Brown J.J."/>
            <person name="Grigoriev I.V."/>
            <person name="Horton A.C."/>
            <person name="de Jong P.J."/>
            <person name="Jurka J."/>
            <person name="Kapitonov V.V."/>
            <person name="Kohara Y."/>
            <person name="Kuroki Y."/>
            <person name="Lindquist E."/>
            <person name="Lucas S."/>
            <person name="Osoegawa K."/>
            <person name="Pennacchio L.A."/>
            <person name="Salamov A.A."/>
            <person name="Satou Y."/>
            <person name="Sauka-Spengler T."/>
            <person name="Schmutz J."/>
            <person name="Shin-I T."/>
            <person name="Toyoda A."/>
            <person name="Bronner-Fraser M."/>
            <person name="Fujiyama A."/>
            <person name="Holland L.Z."/>
            <person name="Holland P.W.H."/>
            <person name="Satoh N."/>
            <person name="Rokhsar D.S."/>
        </authorList>
    </citation>
    <scope>NUCLEOTIDE SEQUENCE [LARGE SCALE GENOMIC DNA]</scope>
    <source>
        <strain evidence="2">S238N-H82</strain>
        <tissue evidence="2">Testes</tissue>
    </source>
</reference>